<dbReference type="Gene3D" id="1.10.10.60">
    <property type="entry name" value="Homeodomain-like"/>
    <property type="match status" value="1"/>
</dbReference>
<dbReference type="GeneID" id="98673507"/>
<dbReference type="KEGG" id="ada:A5CPEGH6_15310"/>
<feature type="domain" description="HTH araC/xylS-type" evidence="4">
    <location>
        <begin position="188"/>
        <end position="286"/>
    </location>
</feature>
<evidence type="ECO:0000256" key="3">
    <source>
        <dbReference type="ARBA" id="ARBA00023163"/>
    </source>
</evidence>
<dbReference type="InterPro" id="IPR018060">
    <property type="entry name" value="HTH_AraC"/>
</dbReference>
<dbReference type="Proteomes" id="UP000319374">
    <property type="component" value="Chromosome"/>
</dbReference>
<dbReference type="Pfam" id="PF12833">
    <property type="entry name" value="HTH_18"/>
    <property type="match status" value="1"/>
</dbReference>
<keyword evidence="1" id="KW-0805">Transcription regulation</keyword>
<sequence>MKNPLLLHDLLYIGEHQTCNHYRADVGSGFIYEELEAGETERLDTVRRNHLLILLEGRCSLDCNQFSGRDFSAGEMILVPRSAAFSGRTLTRVRLLDMAFEKPESGCDRLVLQSYHTLCRQLRYDFRPTEIRYPLTAFFDLLVFCLKNGMSCAHLHEMKHRELFFYLRGFYSKEEIAGLFYPIVSRSFDFRNFVFENYRKVHSLKELIDLSPMSRSTFLRRFKSEFNDTAHDWMLKQTCQRIVGEIACPETTIKDLMAKFGFDSHSSFNRFCKANFHCTPSELIRRYRKDVSCR</sequence>
<dbReference type="InterPro" id="IPR050959">
    <property type="entry name" value="MarA-like"/>
</dbReference>
<dbReference type="SMART" id="SM00342">
    <property type="entry name" value="HTH_ARAC"/>
    <property type="match status" value="1"/>
</dbReference>
<evidence type="ECO:0000259" key="4">
    <source>
        <dbReference type="PROSITE" id="PS01124"/>
    </source>
</evidence>
<evidence type="ECO:0000313" key="5">
    <source>
        <dbReference type="EMBL" id="BBL06893.1"/>
    </source>
</evidence>
<accession>A0A4Y1X0S5</accession>
<dbReference type="InterPro" id="IPR009057">
    <property type="entry name" value="Homeodomain-like_sf"/>
</dbReference>
<keyword evidence="2" id="KW-0238">DNA-binding</keyword>
<dbReference type="PANTHER" id="PTHR47504">
    <property type="entry name" value="RIGHT ORIGIN-BINDING PROTEIN"/>
    <property type="match status" value="1"/>
</dbReference>
<dbReference type="GO" id="GO:0043565">
    <property type="term" value="F:sequence-specific DNA binding"/>
    <property type="evidence" value="ECO:0007669"/>
    <property type="project" value="InterPro"/>
</dbReference>
<keyword evidence="6" id="KW-1185">Reference proteome</keyword>
<dbReference type="SUPFAM" id="SSF46689">
    <property type="entry name" value="Homeodomain-like"/>
    <property type="match status" value="1"/>
</dbReference>
<protein>
    <submittedName>
        <fullName evidence="5">AraC family transcriptional regulator</fullName>
    </submittedName>
</protein>
<dbReference type="PANTHER" id="PTHR47504:SF5">
    <property type="entry name" value="RIGHT ORIGIN-BINDING PROTEIN"/>
    <property type="match status" value="1"/>
</dbReference>
<keyword evidence="3" id="KW-0804">Transcription</keyword>
<dbReference type="RefSeq" id="WP_141428764.1">
    <property type="nucleotide sequence ID" value="NZ_AP019736.1"/>
</dbReference>
<proteinExistence type="predicted"/>
<evidence type="ECO:0000256" key="1">
    <source>
        <dbReference type="ARBA" id="ARBA00023015"/>
    </source>
</evidence>
<dbReference type="EMBL" id="AP019736">
    <property type="protein sequence ID" value="BBL06893.1"/>
    <property type="molecule type" value="Genomic_DNA"/>
</dbReference>
<name>A0A4Y1X0S5_9BACT</name>
<gene>
    <name evidence="5" type="ORF">A5CPEGH6_15310</name>
</gene>
<reference evidence="6" key="1">
    <citation type="submission" date="2019-06" db="EMBL/GenBank/DDBJ databases">
        <title>Alistipes onderdonkii subsp. vulgaris subsp. nov., Alistipes dispar sp. nov. and Alistipes communis sp. nov., isolated from human faeces, and creation of Alistipes onderdonkii subsp. onderdonkii subsp. nov.</title>
        <authorList>
            <person name="Sakamoto M."/>
            <person name="Ikeyama N."/>
            <person name="Ogata Y."/>
            <person name="Suda W."/>
            <person name="Iino T."/>
            <person name="Hattori M."/>
            <person name="Ohkuma M."/>
        </authorList>
    </citation>
    <scope>NUCLEOTIDE SEQUENCE [LARGE SCALE GENOMIC DNA]</scope>
    <source>
        <strain evidence="6">5CPEGH6</strain>
    </source>
</reference>
<evidence type="ECO:0000313" key="6">
    <source>
        <dbReference type="Proteomes" id="UP000319374"/>
    </source>
</evidence>
<dbReference type="OrthoDB" id="1031098at2"/>
<dbReference type="PROSITE" id="PS01124">
    <property type="entry name" value="HTH_ARAC_FAMILY_2"/>
    <property type="match status" value="1"/>
</dbReference>
<evidence type="ECO:0000256" key="2">
    <source>
        <dbReference type="ARBA" id="ARBA00023125"/>
    </source>
</evidence>
<dbReference type="GO" id="GO:0003700">
    <property type="term" value="F:DNA-binding transcription factor activity"/>
    <property type="evidence" value="ECO:0007669"/>
    <property type="project" value="InterPro"/>
</dbReference>
<organism evidence="5 6">
    <name type="scientific">Alistipes dispar</name>
    <dbReference type="NCBI Taxonomy" id="2585119"/>
    <lineage>
        <taxon>Bacteria</taxon>
        <taxon>Pseudomonadati</taxon>
        <taxon>Bacteroidota</taxon>
        <taxon>Bacteroidia</taxon>
        <taxon>Bacteroidales</taxon>
        <taxon>Rikenellaceae</taxon>
        <taxon>Alistipes</taxon>
    </lineage>
</organism>
<dbReference type="AlphaFoldDB" id="A0A4Y1X0S5"/>